<sequence>MDDQGQKSIKTIPFTELASYVKVCSFEGSSDRDETTAQRSTGDSATEWKRPARGVVRQYVRSKKPRLRWTPDLHASFVRAIQRLGGPEMATPKRILQLMNIKSLTIAQIKSHLQMYRSANSYHNCFQETDTAELQHNLKVQYNIQSFSDINVLNVLQKLREHSSGLTADVLHYCRCQEFSDQPERKPLDRLISNGSSMSTGEELNSNDVKEHMSYRANYIEFKEILGECNSSPKEKTVSTESANKWKILGERNSSTKEKTISTESVNKWKIHSEFQAHNMQD</sequence>
<dbReference type="Proteomes" id="UP001162992">
    <property type="component" value="Chromosome 7"/>
</dbReference>
<comment type="caution">
    <text evidence="1">The sequence shown here is derived from an EMBL/GenBank/DDBJ whole genome shotgun (WGS) entry which is preliminary data.</text>
</comment>
<evidence type="ECO:0000313" key="1">
    <source>
        <dbReference type="EMBL" id="KAJ7550218.1"/>
    </source>
</evidence>
<gene>
    <name evidence="1" type="ORF">O6H91_07G088600</name>
</gene>
<proteinExistence type="predicted"/>
<name>A0ACC2D7N5_DIPCM</name>
<accession>A0ACC2D7N5</accession>
<dbReference type="EMBL" id="CM055098">
    <property type="protein sequence ID" value="KAJ7550218.1"/>
    <property type="molecule type" value="Genomic_DNA"/>
</dbReference>
<organism evidence="1 2">
    <name type="scientific">Diphasiastrum complanatum</name>
    <name type="common">Issler's clubmoss</name>
    <name type="synonym">Lycopodium complanatum</name>
    <dbReference type="NCBI Taxonomy" id="34168"/>
    <lineage>
        <taxon>Eukaryota</taxon>
        <taxon>Viridiplantae</taxon>
        <taxon>Streptophyta</taxon>
        <taxon>Embryophyta</taxon>
        <taxon>Tracheophyta</taxon>
        <taxon>Lycopodiopsida</taxon>
        <taxon>Lycopodiales</taxon>
        <taxon>Lycopodiaceae</taxon>
        <taxon>Lycopodioideae</taxon>
        <taxon>Diphasiastrum</taxon>
    </lineage>
</organism>
<keyword evidence="2" id="KW-1185">Reference proteome</keyword>
<reference evidence="2" key="1">
    <citation type="journal article" date="2024" name="Proc. Natl. Acad. Sci. U.S.A.">
        <title>Extraordinary preservation of gene collinearity over three hundred million years revealed in homosporous lycophytes.</title>
        <authorList>
            <person name="Li C."/>
            <person name="Wickell D."/>
            <person name="Kuo L.Y."/>
            <person name="Chen X."/>
            <person name="Nie B."/>
            <person name="Liao X."/>
            <person name="Peng D."/>
            <person name="Ji J."/>
            <person name="Jenkins J."/>
            <person name="Williams M."/>
            <person name="Shu S."/>
            <person name="Plott C."/>
            <person name="Barry K."/>
            <person name="Rajasekar S."/>
            <person name="Grimwood J."/>
            <person name="Han X."/>
            <person name="Sun S."/>
            <person name="Hou Z."/>
            <person name="He W."/>
            <person name="Dai G."/>
            <person name="Sun C."/>
            <person name="Schmutz J."/>
            <person name="Leebens-Mack J.H."/>
            <person name="Li F.W."/>
            <person name="Wang L."/>
        </authorList>
    </citation>
    <scope>NUCLEOTIDE SEQUENCE [LARGE SCALE GENOMIC DNA]</scope>
    <source>
        <strain evidence="2">cv. PW_Plant_1</strain>
    </source>
</reference>
<protein>
    <submittedName>
        <fullName evidence="1">Uncharacterized protein</fullName>
    </submittedName>
</protein>
<evidence type="ECO:0000313" key="2">
    <source>
        <dbReference type="Proteomes" id="UP001162992"/>
    </source>
</evidence>